<evidence type="ECO:0000256" key="1">
    <source>
        <dbReference type="ARBA" id="ARBA00004173"/>
    </source>
</evidence>
<feature type="domain" description="Ribosomal protein/NADH dehydrogenase" evidence="7">
    <location>
        <begin position="35"/>
        <end position="108"/>
    </location>
</feature>
<dbReference type="SMART" id="SM00916">
    <property type="entry name" value="L51_S25_CI-B8"/>
    <property type="match status" value="1"/>
</dbReference>
<feature type="non-terminal residue" evidence="8">
    <location>
        <position position="178"/>
    </location>
</feature>
<protein>
    <recommendedName>
        <fullName evidence="6">Large ribosomal subunit protein mL43</fullName>
    </recommendedName>
</protein>
<comment type="subcellular location">
    <subcellularLocation>
        <location evidence="1">Mitochondrion</location>
    </subcellularLocation>
</comment>
<dbReference type="OMA" id="ISKWIDL"/>
<dbReference type="AlphaFoldDB" id="A0A087U8L9"/>
<accession>A0A087U8L9</accession>
<gene>
    <name evidence="8" type="ORF">X975_11548</name>
</gene>
<evidence type="ECO:0000256" key="3">
    <source>
        <dbReference type="ARBA" id="ARBA00022980"/>
    </source>
</evidence>
<organism evidence="8 9">
    <name type="scientific">Stegodyphus mimosarum</name>
    <name type="common">African social velvet spider</name>
    <dbReference type="NCBI Taxonomy" id="407821"/>
    <lineage>
        <taxon>Eukaryota</taxon>
        <taxon>Metazoa</taxon>
        <taxon>Ecdysozoa</taxon>
        <taxon>Arthropoda</taxon>
        <taxon>Chelicerata</taxon>
        <taxon>Arachnida</taxon>
        <taxon>Araneae</taxon>
        <taxon>Araneomorphae</taxon>
        <taxon>Entelegynae</taxon>
        <taxon>Eresoidea</taxon>
        <taxon>Eresidae</taxon>
        <taxon>Stegodyphus</taxon>
    </lineage>
</organism>
<evidence type="ECO:0000259" key="7">
    <source>
        <dbReference type="SMART" id="SM00916"/>
    </source>
</evidence>
<evidence type="ECO:0000313" key="8">
    <source>
        <dbReference type="EMBL" id="KFM73708.1"/>
    </source>
</evidence>
<evidence type="ECO:0000256" key="5">
    <source>
        <dbReference type="ARBA" id="ARBA00023274"/>
    </source>
</evidence>
<dbReference type="SUPFAM" id="SSF52833">
    <property type="entry name" value="Thioredoxin-like"/>
    <property type="match status" value="1"/>
</dbReference>
<reference evidence="8 9" key="1">
    <citation type="submission" date="2013-11" db="EMBL/GenBank/DDBJ databases">
        <title>Genome sequencing of Stegodyphus mimosarum.</title>
        <authorList>
            <person name="Bechsgaard J."/>
        </authorList>
    </citation>
    <scope>NUCLEOTIDE SEQUENCE [LARGE SCALE GENOMIC DNA]</scope>
</reference>
<keyword evidence="4" id="KW-0496">Mitochondrion</keyword>
<dbReference type="InterPro" id="IPR039927">
    <property type="entry name" value="Ribosomal_mL43"/>
</dbReference>
<keyword evidence="5" id="KW-0687">Ribonucleoprotein</keyword>
<evidence type="ECO:0000313" key="9">
    <source>
        <dbReference type="Proteomes" id="UP000054359"/>
    </source>
</evidence>
<evidence type="ECO:0000256" key="6">
    <source>
        <dbReference type="ARBA" id="ARBA00035188"/>
    </source>
</evidence>
<sequence length="178" mass="20416">MSNIVNPSTYVKSVLHNGIGRYVCQLQRITFKFSKSHGKSRGLREYIEKDLNDFVKANPGVVVYLQPRRLGPPSMTAEYLNGHVQYRSFPKDSREQIVKWVEFALTQSGFPISRFIKNQHTDTPSIQGVWTPFTNKPTWLNITEFPNEELSETSSFWPSATEQLLEIAKTCDTENEGK</sequence>
<proteinExistence type="inferred from homology"/>
<dbReference type="GO" id="GO:0003735">
    <property type="term" value="F:structural constituent of ribosome"/>
    <property type="evidence" value="ECO:0007669"/>
    <property type="project" value="InterPro"/>
</dbReference>
<dbReference type="Gene3D" id="3.40.30.10">
    <property type="entry name" value="Glutaredoxin"/>
    <property type="match status" value="1"/>
</dbReference>
<dbReference type="EMBL" id="KK118726">
    <property type="protein sequence ID" value="KFM73708.1"/>
    <property type="molecule type" value="Genomic_DNA"/>
</dbReference>
<comment type="similarity">
    <text evidence="2">Belongs to the mitochondrion-specific ribosomal protein mL43 family.</text>
</comment>
<keyword evidence="3 8" id="KW-0689">Ribosomal protein</keyword>
<dbReference type="Proteomes" id="UP000054359">
    <property type="component" value="Unassembled WGS sequence"/>
</dbReference>
<dbReference type="GO" id="GO:0032543">
    <property type="term" value="P:mitochondrial translation"/>
    <property type="evidence" value="ECO:0007669"/>
    <property type="project" value="InterPro"/>
</dbReference>
<dbReference type="GO" id="GO:0005762">
    <property type="term" value="C:mitochondrial large ribosomal subunit"/>
    <property type="evidence" value="ECO:0007669"/>
    <property type="project" value="TreeGrafter"/>
</dbReference>
<dbReference type="PANTHER" id="PTHR21396">
    <property type="entry name" value="39S RIBOSOMAL PROTEIN L43"/>
    <property type="match status" value="1"/>
</dbReference>
<dbReference type="PANTHER" id="PTHR21396:SF2">
    <property type="entry name" value="LARGE RIBOSOMAL SUBUNIT PROTEIN ML43"/>
    <property type="match status" value="1"/>
</dbReference>
<dbReference type="InterPro" id="IPR036249">
    <property type="entry name" value="Thioredoxin-like_sf"/>
</dbReference>
<dbReference type="STRING" id="407821.A0A087U8L9"/>
<dbReference type="InterPro" id="IPR007741">
    <property type="entry name" value="Ribosomal_mL43/mS25/NADH_DH"/>
</dbReference>
<evidence type="ECO:0000256" key="4">
    <source>
        <dbReference type="ARBA" id="ARBA00023128"/>
    </source>
</evidence>
<evidence type="ECO:0000256" key="2">
    <source>
        <dbReference type="ARBA" id="ARBA00006073"/>
    </source>
</evidence>
<dbReference type="OrthoDB" id="88at2759"/>
<name>A0A087U8L9_STEMI</name>
<keyword evidence="9" id="KW-1185">Reference proteome</keyword>
<dbReference type="Pfam" id="PF05047">
    <property type="entry name" value="L51_S25_CI-B8"/>
    <property type="match status" value="1"/>
</dbReference>